<dbReference type="RefSeq" id="WP_201677814.1">
    <property type="nucleotide sequence ID" value="NZ_JAEQNE010000012.1"/>
</dbReference>
<dbReference type="EMBL" id="JAEQNE010000012">
    <property type="protein sequence ID" value="MBL0395144.1"/>
    <property type="molecule type" value="Genomic_DNA"/>
</dbReference>
<feature type="region of interest" description="Disordered" evidence="1">
    <location>
        <begin position="179"/>
        <end position="208"/>
    </location>
</feature>
<dbReference type="AlphaFoldDB" id="A0A936Z8L9"/>
<sequence length="208" mass="21580">MQILDLLARTGGLEAMARELGADPHQVAHAAGALAPAVLDGLQRCAHAEPGGLMDFLGRLGGSGLVYEVLAPAPTHVGLGNEVLQQIFGSPDVSRAVVGHAAQLTGIDPALLARMLPMLVMMVAGTMAMGHVGSLGLLLGGANQAVNGLGFLRTLLDANGDGNVLDDIVRTCGGAQSRDDPPYECRRAPRSRFIPPCGRQRPSLRAVR</sequence>
<protein>
    <submittedName>
        <fullName evidence="2">DUF937 domain-containing protein</fullName>
    </submittedName>
</protein>
<organism evidence="2 3">
    <name type="scientific">Ramlibacter monticola</name>
    <dbReference type="NCBI Taxonomy" id="1926872"/>
    <lineage>
        <taxon>Bacteria</taxon>
        <taxon>Pseudomonadati</taxon>
        <taxon>Pseudomonadota</taxon>
        <taxon>Betaproteobacteria</taxon>
        <taxon>Burkholderiales</taxon>
        <taxon>Comamonadaceae</taxon>
        <taxon>Ramlibacter</taxon>
    </lineage>
</organism>
<evidence type="ECO:0000313" key="2">
    <source>
        <dbReference type="EMBL" id="MBL0395144.1"/>
    </source>
</evidence>
<proteinExistence type="predicted"/>
<dbReference type="Proteomes" id="UP000599109">
    <property type="component" value="Unassembled WGS sequence"/>
</dbReference>
<evidence type="ECO:0000256" key="1">
    <source>
        <dbReference type="SAM" id="MobiDB-lite"/>
    </source>
</evidence>
<dbReference type="Pfam" id="PF06078">
    <property type="entry name" value="DUF937"/>
    <property type="match status" value="1"/>
</dbReference>
<evidence type="ECO:0000313" key="3">
    <source>
        <dbReference type="Proteomes" id="UP000599109"/>
    </source>
</evidence>
<dbReference type="InterPro" id="IPR009282">
    <property type="entry name" value="DUF937"/>
</dbReference>
<accession>A0A936Z8L9</accession>
<name>A0A936Z8L9_9BURK</name>
<keyword evidence="3" id="KW-1185">Reference proteome</keyword>
<comment type="caution">
    <text evidence="2">The sequence shown here is derived from an EMBL/GenBank/DDBJ whole genome shotgun (WGS) entry which is preliminary data.</text>
</comment>
<reference evidence="2 3" key="1">
    <citation type="journal article" date="2017" name="Int. J. Syst. Evol. Microbiol.">
        <title>Ramlibacter monticola sp. nov., isolated from forest soil.</title>
        <authorList>
            <person name="Chaudhary D.K."/>
            <person name="Kim J."/>
        </authorList>
    </citation>
    <scope>NUCLEOTIDE SEQUENCE [LARGE SCALE GENOMIC DNA]</scope>
    <source>
        <strain evidence="2 3">KACC 19175</strain>
    </source>
</reference>
<gene>
    <name evidence="2" type="ORF">JJ685_28690</name>
</gene>